<organism evidence="2 3">
    <name type="scientific">Colwellia asteriadis</name>
    <dbReference type="NCBI Taxonomy" id="517723"/>
    <lineage>
        <taxon>Bacteria</taxon>
        <taxon>Pseudomonadati</taxon>
        <taxon>Pseudomonadota</taxon>
        <taxon>Gammaproteobacteria</taxon>
        <taxon>Alteromonadales</taxon>
        <taxon>Colwelliaceae</taxon>
        <taxon>Colwellia</taxon>
    </lineage>
</organism>
<dbReference type="EMBL" id="BAAAFA010000006">
    <property type="protein sequence ID" value="GAA0818137.1"/>
    <property type="molecule type" value="Genomic_DNA"/>
</dbReference>
<evidence type="ECO:0000313" key="3">
    <source>
        <dbReference type="Proteomes" id="UP001500021"/>
    </source>
</evidence>
<dbReference type="NCBIfam" id="TIGR03016">
    <property type="entry name" value="pepcterm_hypo_1"/>
    <property type="match status" value="1"/>
</dbReference>
<feature type="chain" id="PRO_5047084691" description="TIGR03016 family PEP-CTERM system-associated outer membrane protein" evidence="1">
    <location>
        <begin position="35"/>
        <end position="535"/>
    </location>
</feature>
<keyword evidence="3" id="KW-1185">Reference proteome</keyword>
<dbReference type="RefSeq" id="WP_343817357.1">
    <property type="nucleotide sequence ID" value="NZ_BAAAFA010000006.1"/>
</dbReference>
<dbReference type="InterPro" id="IPR017467">
    <property type="entry name" value="CHP03016_PEP-CTERM"/>
</dbReference>
<comment type="caution">
    <text evidence="2">The sequence shown here is derived from an EMBL/GenBank/DDBJ whole genome shotgun (WGS) entry which is preliminary data.</text>
</comment>
<name>A0ABN1L7L4_9GAMM</name>
<reference evidence="2 3" key="1">
    <citation type="journal article" date="2019" name="Int. J. Syst. Evol. Microbiol.">
        <title>The Global Catalogue of Microorganisms (GCM) 10K type strain sequencing project: providing services to taxonomists for standard genome sequencing and annotation.</title>
        <authorList>
            <consortium name="The Broad Institute Genomics Platform"/>
            <consortium name="The Broad Institute Genome Sequencing Center for Infectious Disease"/>
            <person name="Wu L."/>
            <person name="Ma J."/>
        </authorList>
    </citation>
    <scope>NUCLEOTIDE SEQUENCE [LARGE SCALE GENOMIC DNA]</scope>
    <source>
        <strain evidence="2 3">JCM 15608</strain>
    </source>
</reference>
<evidence type="ECO:0000256" key="1">
    <source>
        <dbReference type="SAM" id="SignalP"/>
    </source>
</evidence>
<dbReference type="Proteomes" id="UP001500021">
    <property type="component" value="Unassembled WGS sequence"/>
</dbReference>
<sequence>MAITVMATVEKINKVAKKPALLAACFILSPTTLAGEWTFVPSLGFTETFSDNVELTKQEQTSSFVSQLIFGFDANFQSKDALISFSGTETLAAYSHNSDLNDDFQTMQLEGLFSLWSSGPQLIISSDISNVSQSNSNNSLADLVSGDTVQRQIHSAGLQYNIQNSHHILDSSIIYSVTESEDNIGDSNGYTAILNSKNGNAARAIFWQITGNFSNLKNNSLQGENYSLESKLGAITSWRLNPFIRYYNERITGNIPATNPDTTPSWGPGVQWLATKNFTLDVSYNYVQEGNDNSDDYLAANVDWQPSARTSLKAGYNQRFFGDSYNFELTHQTKRLKNLIYYTETIEIFDRYSYQEEKSGDFWCLSPVSQDTASSDCLSAAQPPSDTTNYQLVAFNNLVPVENNEFTLNKRLLWTSTLNLSRTSFKFTASTREREALSTHIIDDYITADFKISRKTSARSALDFLVSYSENTFDKNNPNGSRQKDIYKSISTTYSRELASSLSAFFTLRFLDRESSVIDRTYNEVRASINITKDF</sequence>
<accession>A0ABN1L7L4</accession>
<proteinExistence type="predicted"/>
<gene>
    <name evidence="2" type="ORF">GCM10009111_20460</name>
</gene>
<feature type="signal peptide" evidence="1">
    <location>
        <begin position="1"/>
        <end position="34"/>
    </location>
</feature>
<evidence type="ECO:0000313" key="2">
    <source>
        <dbReference type="EMBL" id="GAA0818137.1"/>
    </source>
</evidence>
<protein>
    <recommendedName>
        <fullName evidence="4">TIGR03016 family PEP-CTERM system-associated outer membrane protein</fullName>
    </recommendedName>
</protein>
<dbReference type="SUPFAM" id="SSF56935">
    <property type="entry name" value="Porins"/>
    <property type="match status" value="1"/>
</dbReference>
<keyword evidence="1" id="KW-0732">Signal</keyword>
<evidence type="ECO:0008006" key="4">
    <source>
        <dbReference type="Google" id="ProtNLM"/>
    </source>
</evidence>